<dbReference type="PANTHER" id="PTHR10134">
    <property type="entry name" value="CYTOCHROME B-C1 COMPLEX SUBUNIT RIESKE, MITOCHONDRIAL"/>
    <property type="match status" value="1"/>
</dbReference>
<keyword evidence="4" id="KW-0479">Metal-binding</keyword>
<dbReference type="GO" id="GO:0046872">
    <property type="term" value="F:metal ion binding"/>
    <property type="evidence" value="ECO:0007669"/>
    <property type="project" value="UniProtKB-KW"/>
</dbReference>
<dbReference type="Pfam" id="PF00355">
    <property type="entry name" value="Rieske"/>
    <property type="match status" value="1"/>
</dbReference>
<proteinExistence type="predicted"/>
<evidence type="ECO:0000256" key="10">
    <source>
        <dbReference type="SAM" id="MobiDB-lite"/>
    </source>
</evidence>
<dbReference type="OrthoDB" id="25106at2"/>
<dbReference type="SUPFAM" id="SSF50022">
    <property type="entry name" value="ISP domain"/>
    <property type="match status" value="1"/>
</dbReference>
<dbReference type="InterPro" id="IPR017941">
    <property type="entry name" value="Rieske_2Fe-2S"/>
</dbReference>
<accession>A0A5J6GQ46</accession>
<evidence type="ECO:0000256" key="6">
    <source>
        <dbReference type="ARBA" id="ARBA00023014"/>
    </source>
</evidence>
<evidence type="ECO:0000259" key="11">
    <source>
        <dbReference type="PROSITE" id="PS51296"/>
    </source>
</evidence>
<dbReference type="InterPro" id="IPR036922">
    <property type="entry name" value="Rieske_2Fe-2S_sf"/>
</dbReference>
<evidence type="ECO:0000256" key="3">
    <source>
        <dbReference type="ARBA" id="ARBA00022714"/>
    </source>
</evidence>
<evidence type="ECO:0000256" key="4">
    <source>
        <dbReference type="ARBA" id="ARBA00022723"/>
    </source>
</evidence>
<reference evidence="12 13" key="1">
    <citation type="submission" date="2017-09" db="EMBL/GenBank/DDBJ databases">
        <authorList>
            <person name="Lee N."/>
            <person name="Cho B.-K."/>
        </authorList>
    </citation>
    <scope>NUCLEOTIDE SEQUENCE [LARGE SCALE GENOMIC DNA]</scope>
    <source>
        <strain evidence="12 13">ATCC 12853</strain>
    </source>
</reference>
<dbReference type="GO" id="GO:0016020">
    <property type="term" value="C:membrane"/>
    <property type="evidence" value="ECO:0007669"/>
    <property type="project" value="InterPro"/>
</dbReference>
<keyword evidence="13" id="KW-1185">Reference proteome</keyword>
<evidence type="ECO:0000313" key="13">
    <source>
        <dbReference type="Proteomes" id="UP000325529"/>
    </source>
</evidence>
<evidence type="ECO:0000256" key="8">
    <source>
        <dbReference type="ARBA" id="ARBA00029586"/>
    </source>
</evidence>
<dbReference type="KEGG" id="ska:CP970_37405"/>
<dbReference type="Gene3D" id="2.102.10.10">
    <property type="entry name" value="Rieske [2Fe-2S] iron-sulphur domain"/>
    <property type="match status" value="1"/>
</dbReference>
<evidence type="ECO:0000313" key="12">
    <source>
        <dbReference type="EMBL" id="QEU95858.1"/>
    </source>
</evidence>
<evidence type="ECO:0000256" key="5">
    <source>
        <dbReference type="ARBA" id="ARBA00023004"/>
    </source>
</evidence>
<evidence type="ECO:0000256" key="2">
    <source>
        <dbReference type="ARBA" id="ARBA00015816"/>
    </source>
</evidence>
<feature type="domain" description="Rieske" evidence="11">
    <location>
        <begin position="64"/>
        <end position="156"/>
    </location>
</feature>
<dbReference type="CDD" id="cd03467">
    <property type="entry name" value="Rieske"/>
    <property type="match status" value="1"/>
</dbReference>
<dbReference type="FunFam" id="2.102.10.10:FF:000016">
    <property type="entry name" value="Nitrite reductase/ring-hydroxylating ferredoxin subunit"/>
    <property type="match status" value="1"/>
</dbReference>
<evidence type="ECO:0000256" key="9">
    <source>
        <dbReference type="ARBA" id="ARBA00034078"/>
    </source>
</evidence>
<dbReference type="GO" id="GO:0016705">
    <property type="term" value="F:oxidoreductase activity, acting on paired donors, with incorporation or reduction of molecular oxygen"/>
    <property type="evidence" value="ECO:0007669"/>
    <property type="project" value="UniProtKB-ARBA"/>
</dbReference>
<feature type="region of interest" description="Disordered" evidence="10">
    <location>
        <begin position="35"/>
        <end position="69"/>
    </location>
</feature>
<keyword evidence="5" id="KW-0408">Iron</keyword>
<comment type="cofactor">
    <cofactor evidence="9">
        <name>[2Fe-2S] cluster</name>
        <dbReference type="ChEBI" id="CHEBI:190135"/>
    </cofactor>
</comment>
<dbReference type="GO" id="GO:0004497">
    <property type="term" value="F:monooxygenase activity"/>
    <property type="evidence" value="ECO:0007669"/>
    <property type="project" value="UniProtKB-ARBA"/>
</dbReference>
<dbReference type="PRINTS" id="PR00162">
    <property type="entry name" value="RIESKE"/>
</dbReference>
<keyword evidence="7" id="KW-1015">Disulfide bond</keyword>
<organism evidence="12 13">
    <name type="scientific">Streptomyces kanamyceticus</name>
    <dbReference type="NCBI Taxonomy" id="1967"/>
    <lineage>
        <taxon>Bacteria</taxon>
        <taxon>Bacillati</taxon>
        <taxon>Actinomycetota</taxon>
        <taxon>Actinomycetes</taxon>
        <taxon>Kitasatosporales</taxon>
        <taxon>Streptomycetaceae</taxon>
        <taxon>Streptomyces</taxon>
    </lineage>
</organism>
<evidence type="ECO:0000256" key="1">
    <source>
        <dbReference type="ARBA" id="ARBA00002494"/>
    </source>
</evidence>
<dbReference type="EMBL" id="CP023699">
    <property type="protein sequence ID" value="QEU95858.1"/>
    <property type="molecule type" value="Genomic_DNA"/>
</dbReference>
<keyword evidence="3" id="KW-0001">2Fe-2S</keyword>
<gene>
    <name evidence="12" type="ORF">CP970_37405</name>
</gene>
<name>A0A5J6GQ46_STRKN</name>
<comment type="function">
    <text evidence="1">Iron-sulfur subunit of the cytochrome bc1 complex, an essential component of the respiratory electron transport chain required for ATP synthesis. The bc1 complex catalyzes the oxidation of menaquinol and the reduction of cytochrome c in the respiratory chain. The bc1 complex operates through a Q-cycle mechanism that couples electron transfer to generation of the proton gradient that drives ATP synthesis.</text>
</comment>
<dbReference type="RefSeq" id="WP_055555760.1">
    <property type="nucleotide sequence ID" value="NZ_LIQU01000499.1"/>
</dbReference>
<sequence>MPTSGHATSPSGPCRRTVVATLGAAGLAAALTACGDGSGDSGDSGDSTEPTGANAPQKGGAGGTVLARTSDIPVGGGKIFKAEGVVVTQPAKGEFKAFSNRCTHKGCPVTSVEGGTINCPCHGSKFDISDGSVKHPPAPSPLPPADISVDGDSIKLA</sequence>
<keyword evidence="6" id="KW-0411">Iron-sulfur</keyword>
<dbReference type="InterPro" id="IPR014349">
    <property type="entry name" value="Rieske_Fe-S_prot"/>
</dbReference>
<dbReference type="PROSITE" id="PS51296">
    <property type="entry name" value="RIESKE"/>
    <property type="match status" value="1"/>
</dbReference>
<protein>
    <recommendedName>
        <fullName evidence="2">Cytochrome bc1 complex Rieske iron-sulfur subunit</fullName>
    </recommendedName>
    <alternativeName>
        <fullName evidence="8">Cytochrome bc1 reductase complex subunit QcrA</fullName>
    </alternativeName>
</protein>
<dbReference type="GO" id="GO:0051537">
    <property type="term" value="F:2 iron, 2 sulfur cluster binding"/>
    <property type="evidence" value="ECO:0007669"/>
    <property type="project" value="UniProtKB-KW"/>
</dbReference>
<dbReference type="Proteomes" id="UP000325529">
    <property type="component" value="Chromosome"/>
</dbReference>
<dbReference type="InterPro" id="IPR005805">
    <property type="entry name" value="Rieske_Fe-S_prot_C"/>
</dbReference>
<evidence type="ECO:0000256" key="7">
    <source>
        <dbReference type="ARBA" id="ARBA00023157"/>
    </source>
</evidence>
<feature type="region of interest" description="Disordered" evidence="10">
    <location>
        <begin position="128"/>
        <end position="157"/>
    </location>
</feature>
<dbReference type="AlphaFoldDB" id="A0A5J6GQ46"/>